<dbReference type="OrthoDB" id="413885at2759"/>
<name>A0A9P6HZY5_9PEZI</name>
<dbReference type="Gene3D" id="3.30.410.10">
    <property type="entry name" value="Cholesterol Oxidase, domain 2"/>
    <property type="match status" value="1"/>
</dbReference>
<dbReference type="Pfam" id="PF00732">
    <property type="entry name" value="GMC_oxred_N"/>
    <property type="match status" value="1"/>
</dbReference>
<dbReference type="GO" id="GO:0016614">
    <property type="term" value="F:oxidoreductase activity, acting on CH-OH group of donors"/>
    <property type="evidence" value="ECO:0007669"/>
    <property type="project" value="InterPro"/>
</dbReference>
<dbReference type="CDD" id="cd11577">
    <property type="entry name" value="GH71"/>
    <property type="match status" value="1"/>
</dbReference>
<feature type="signal peptide" evidence="2">
    <location>
        <begin position="1"/>
        <end position="20"/>
    </location>
</feature>
<dbReference type="Gene3D" id="3.50.50.60">
    <property type="entry name" value="FAD/NAD(P)-binding domain"/>
    <property type="match status" value="1"/>
</dbReference>
<evidence type="ECO:0000313" key="6">
    <source>
        <dbReference type="Proteomes" id="UP000781932"/>
    </source>
</evidence>
<evidence type="ECO:0000256" key="2">
    <source>
        <dbReference type="SAM" id="SignalP"/>
    </source>
</evidence>
<dbReference type="RefSeq" id="XP_038743215.1">
    <property type="nucleotide sequence ID" value="XM_038891579.1"/>
</dbReference>
<proteinExistence type="inferred from homology"/>
<dbReference type="GeneID" id="62164653"/>
<dbReference type="Proteomes" id="UP000781932">
    <property type="component" value="Unassembled WGS sequence"/>
</dbReference>
<gene>
    <name evidence="5" type="ORF">CkaCkLH20_08864</name>
</gene>
<dbReference type="Pfam" id="PF03659">
    <property type="entry name" value="Glyco_hydro_71"/>
    <property type="match status" value="1"/>
</dbReference>
<evidence type="ECO:0000259" key="3">
    <source>
        <dbReference type="Pfam" id="PF00732"/>
    </source>
</evidence>
<dbReference type="EMBL" id="JAATWM020000030">
    <property type="protein sequence ID" value="KAF9873754.1"/>
    <property type="molecule type" value="Genomic_DNA"/>
</dbReference>
<dbReference type="GO" id="GO:0051118">
    <property type="term" value="F:glucan endo-1,3-alpha-glucosidase activity"/>
    <property type="evidence" value="ECO:0007669"/>
    <property type="project" value="InterPro"/>
</dbReference>
<dbReference type="GO" id="GO:0050660">
    <property type="term" value="F:flavin adenine dinucleotide binding"/>
    <property type="evidence" value="ECO:0007669"/>
    <property type="project" value="InterPro"/>
</dbReference>
<evidence type="ECO:0000259" key="4">
    <source>
        <dbReference type="Pfam" id="PF05199"/>
    </source>
</evidence>
<dbReference type="InterPro" id="IPR005197">
    <property type="entry name" value="Glyco_hydro_71"/>
</dbReference>
<reference evidence="5" key="2">
    <citation type="submission" date="2020-11" db="EMBL/GenBank/DDBJ databases">
        <title>Whole genome sequencing of Colletotrichum sp.</title>
        <authorList>
            <person name="Li H."/>
        </authorList>
    </citation>
    <scope>NUCLEOTIDE SEQUENCE</scope>
    <source>
        <strain evidence="5">CkLH20</strain>
    </source>
</reference>
<feature type="domain" description="Glucose-methanol-choline oxidoreductase C-terminal" evidence="4">
    <location>
        <begin position="928"/>
        <end position="1046"/>
    </location>
</feature>
<keyword evidence="2" id="KW-0732">Signal</keyword>
<comment type="caution">
    <text evidence="5">The sequence shown here is derived from an EMBL/GenBank/DDBJ whole genome shotgun (WGS) entry which is preliminary data.</text>
</comment>
<accession>A0A9P6HZY5</accession>
<dbReference type="InterPro" id="IPR053208">
    <property type="entry name" value="GMC_Oxidoreductase_CD"/>
</dbReference>
<organism evidence="5 6">
    <name type="scientific">Colletotrichum karsti</name>
    <dbReference type="NCBI Taxonomy" id="1095194"/>
    <lineage>
        <taxon>Eukaryota</taxon>
        <taxon>Fungi</taxon>
        <taxon>Dikarya</taxon>
        <taxon>Ascomycota</taxon>
        <taxon>Pezizomycotina</taxon>
        <taxon>Sordariomycetes</taxon>
        <taxon>Hypocreomycetidae</taxon>
        <taxon>Glomerellales</taxon>
        <taxon>Glomerellaceae</taxon>
        <taxon>Colletotrichum</taxon>
        <taxon>Colletotrichum boninense species complex</taxon>
    </lineage>
</organism>
<dbReference type="InterPro" id="IPR036188">
    <property type="entry name" value="FAD/NAD-bd_sf"/>
</dbReference>
<feature type="chain" id="PRO_5040478086" evidence="2">
    <location>
        <begin position="21"/>
        <end position="1072"/>
    </location>
</feature>
<dbReference type="PANTHER" id="PTHR47190">
    <property type="entry name" value="DEHYDROGENASE, PUTATIVE-RELATED"/>
    <property type="match status" value="1"/>
</dbReference>
<dbReference type="AlphaFoldDB" id="A0A9P6HZY5"/>
<dbReference type="SUPFAM" id="SSF54373">
    <property type="entry name" value="FAD-linked reductases, C-terminal domain"/>
    <property type="match status" value="1"/>
</dbReference>
<protein>
    <submittedName>
        <fullName evidence="5">Cellobiose dehydrogenase</fullName>
    </submittedName>
</protein>
<dbReference type="SUPFAM" id="SSF51905">
    <property type="entry name" value="FAD/NAD(P)-binding domain"/>
    <property type="match status" value="1"/>
</dbReference>
<sequence>MRLEQLVSVAGLLLRSVANASPVSSHNSIAARDGDLAATDRLVFAHFMVGIVGLRNKVSDYDVDFKRAKEVGIDAFALNIGKDPYTETQLDLAYEAAVNNGLKVFISFDFNWYKPKTEADVVGGLIAKYANKPGQLIVDGKIFASSYAGDGLNVTAMREAVAANTATEVFWAPNFHPPTVPSLSGQPYVETSEGLDGALNWYAWDTNGQNKAPTAGANVSVQYTDSEYIKWLQGKPYIAPVSAWFFTHYGPEVSYSKNFVFPGDLLWARRWQDVLSLGPRFVEIVSWNDFGESHYVAPLGSSHNDDGGSKWTLGMPHDGWLDMAKPFIRAFKSGATTVDASHIDDDQLVYWYRPNPSTTSCDATDTTFGRPANNDSGNYFEGRPNGWQTLSDSVFVVSLLKEPAMVTVRSGNNTQNFSASEGTNFFQVPIGLGVQSFAVSRDGKAIVSATSSKTISNSCICGLYNYNAYVGTVPEKTWTDLSGASLDSLATGLAGRVACSLTAQNTSYDYIVVGGGAAGLVVSDRLSEAGHTVLLLERGPPSSGRWIPAAQENQVPFDNWRPGWLNGTNLTRFDVPGLSQYFWSSQIDIACADQAENPAACVLGGSTAVNSALWWRPPAGDFDENGYPHGWGSADMRGAVGRAFARMPATDRPSPDGILYSPEGYNVVAGALAKAGWANVTGNETPDAKNRTFSYANYHYRFGYRNGPMDTYLVTASARPNFALWTDTSVRRVIRDGGRVTGVEIEGSGRVVNVTCGTGRVVLSAGYFGSPKILFRSGIGPEDQLKVVAESQSDGSSFIDRGQWLQLPVGKNLKDHQVTDFQISHPSVKNYDWSNGIWDAPVQGDLDQYLRDRSGMLAGPPNNHGPMAWETLEGSLFSDNTPRQIQWTTRIQNPGPPNNLLTLSSFVGRGSSTVGRLAINGNMTISYAEIPYFQTEDDKKAAVIAGERMVAALRANPEITLVKPAPNQTVADYVNSIAISVTARRGLHLMGTARMGTDSGLNGGEGYAVVDSDAKVYGTENLFVVDASIMPGMVTANPTGAILSVAERAAERILNLPPDRLKKGITMFPFIK</sequence>
<keyword evidence="6" id="KW-1185">Reference proteome</keyword>
<dbReference type="InterPro" id="IPR007867">
    <property type="entry name" value="GMC_OxRtase_C"/>
</dbReference>
<evidence type="ECO:0000256" key="1">
    <source>
        <dbReference type="ARBA" id="ARBA00010790"/>
    </source>
</evidence>
<feature type="domain" description="Glucose-methanol-choline oxidoreductase N-terminal" evidence="3">
    <location>
        <begin position="508"/>
        <end position="818"/>
    </location>
</feature>
<comment type="similarity">
    <text evidence="1">Belongs to the GMC oxidoreductase family.</text>
</comment>
<reference evidence="5" key="1">
    <citation type="submission" date="2020-03" db="EMBL/GenBank/DDBJ databases">
        <authorList>
            <person name="He L."/>
        </authorList>
    </citation>
    <scope>NUCLEOTIDE SEQUENCE</scope>
    <source>
        <strain evidence="5">CkLH20</strain>
    </source>
</reference>
<dbReference type="Gene3D" id="3.20.20.80">
    <property type="entry name" value="Glycosidases"/>
    <property type="match status" value="1"/>
</dbReference>
<dbReference type="InterPro" id="IPR000172">
    <property type="entry name" value="GMC_OxRdtase_N"/>
</dbReference>
<evidence type="ECO:0000313" key="5">
    <source>
        <dbReference type="EMBL" id="KAF9873754.1"/>
    </source>
</evidence>
<dbReference type="Pfam" id="PF05199">
    <property type="entry name" value="GMC_oxred_C"/>
    <property type="match status" value="1"/>
</dbReference>
<dbReference type="PANTHER" id="PTHR47190:SF2">
    <property type="entry name" value="CELLOBIOSE DEHYDROGENASE (AFU_ORTHOLOGUE AFUA_2G17620)"/>
    <property type="match status" value="1"/>
</dbReference>